<dbReference type="GO" id="GO:0000978">
    <property type="term" value="F:RNA polymerase II cis-regulatory region sequence-specific DNA binding"/>
    <property type="evidence" value="ECO:0007669"/>
    <property type="project" value="TreeGrafter"/>
</dbReference>
<evidence type="ECO:0000259" key="2">
    <source>
        <dbReference type="PROSITE" id="PS51507"/>
    </source>
</evidence>
<dbReference type="OrthoDB" id="6538197at2759"/>
<feature type="domain" description="IRF tryptophan pentad repeat" evidence="2">
    <location>
        <begin position="49"/>
        <end position="156"/>
    </location>
</feature>
<feature type="region of interest" description="Disordered" evidence="1">
    <location>
        <begin position="396"/>
        <end position="436"/>
    </location>
</feature>
<dbReference type="CDD" id="cd00103">
    <property type="entry name" value="IRF"/>
    <property type="match status" value="1"/>
</dbReference>
<feature type="region of interest" description="Disordered" evidence="1">
    <location>
        <begin position="804"/>
        <end position="825"/>
    </location>
</feature>
<evidence type="ECO:0000313" key="3">
    <source>
        <dbReference type="EMBL" id="CAG5126414.1"/>
    </source>
</evidence>
<keyword evidence="4" id="KW-1185">Reference proteome</keyword>
<dbReference type="InterPro" id="IPR001346">
    <property type="entry name" value="Interferon_reg_fact_DNA-bd_dom"/>
</dbReference>
<dbReference type="AlphaFoldDB" id="A0A8S3ZA24"/>
<dbReference type="InterPro" id="IPR036388">
    <property type="entry name" value="WH-like_DNA-bd_sf"/>
</dbReference>
<proteinExistence type="predicted"/>
<feature type="compositionally biased region" description="Polar residues" evidence="1">
    <location>
        <begin position="397"/>
        <end position="413"/>
    </location>
</feature>
<dbReference type="SUPFAM" id="SSF46785">
    <property type="entry name" value="Winged helix' DNA-binding domain"/>
    <property type="match status" value="1"/>
</dbReference>
<organism evidence="3 4">
    <name type="scientific">Candidula unifasciata</name>
    <dbReference type="NCBI Taxonomy" id="100452"/>
    <lineage>
        <taxon>Eukaryota</taxon>
        <taxon>Metazoa</taxon>
        <taxon>Spiralia</taxon>
        <taxon>Lophotrochozoa</taxon>
        <taxon>Mollusca</taxon>
        <taxon>Gastropoda</taxon>
        <taxon>Heterobranchia</taxon>
        <taxon>Euthyneura</taxon>
        <taxon>Panpulmonata</taxon>
        <taxon>Eupulmonata</taxon>
        <taxon>Stylommatophora</taxon>
        <taxon>Helicina</taxon>
        <taxon>Helicoidea</taxon>
        <taxon>Geomitridae</taxon>
        <taxon>Candidula</taxon>
    </lineage>
</organism>
<evidence type="ECO:0000313" key="4">
    <source>
        <dbReference type="Proteomes" id="UP000678393"/>
    </source>
</evidence>
<comment type="caution">
    <text evidence="3">The sequence shown here is derived from an EMBL/GenBank/DDBJ whole genome shotgun (WGS) entry which is preliminary data.</text>
</comment>
<dbReference type="SMART" id="SM00348">
    <property type="entry name" value="IRF"/>
    <property type="match status" value="1"/>
</dbReference>
<accession>A0A8S3ZA24</accession>
<dbReference type="Pfam" id="PF00605">
    <property type="entry name" value="IRF"/>
    <property type="match status" value="1"/>
</dbReference>
<reference evidence="3" key="1">
    <citation type="submission" date="2021-04" db="EMBL/GenBank/DDBJ databases">
        <authorList>
            <consortium name="Molecular Ecology Group"/>
        </authorList>
    </citation>
    <scope>NUCLEOTIDE SEQUENCE</scope>
</reference>
<dbReference type="Proteomes" id="UP000678393">
    <property type="component" value="Unassembled WGS sequence"/>
</dbReference>
<dbReference type="Gene3D" id="1.10.10.10">
    <property type="entry name" value="Winged helix-like DNA-binding domain superfamily/Winged helix DNA-binding domain"/>
    <property type="match status" value="1"/>
</dbReference>
<dbReference type="PRINTS" id="PR00267">
    <property type="entry name" value="INTFRNREGFCT"/>
</dbReference>
<dbReference type="PROSITE" id="PS51507">
    <property type="entry name" value="IRF_2"/>
    <property type="match status" value="1"/>
</dbReference>
<feature type="compositionally biased region" description="Polar residues" evidence="1">
    <location>
        <begin position="804"/>
        <end position="819"/>
    </location>
</feature>
<protein>
    <recommendedName>
        <fullName evidence="2">IRF tryptophan pentad repeat domain-containing protein</fullName>
    </recommendedName>
</protein>
<dbReference type="InterPro" id="IPR036390">
    <property type="entry name" value="WH_DNA-bd_sf"/>
</dbReference>
<dbReference type="GO" id="GO:0002376">
    <property type="term" value="P:immune system process"/>
    <property type="evidence" value="ECO:0007669"/>
    <property type="project" value="TreeGrafter"/>
</dbReference>
<name>A0A8S3ZA24_9EUPU</name>
<dbReference type="PANTHER" id="PTHR11949">
    <property type="entry name" value="INTERFERON REGULATORY FACTOR"/>
    <property type="match status" value="1"/>
</dbReference>
<evidence type="ECO:0000256" key="1">
    <source>
        <dbReference type="SAM" id="MobiDB-lite"/>
    </source>
</evidence>
<dbReference type="GO" id="GO:0005634">
    <property type="term" value="C:nucleus"/>
    <property type="evidence" value="ECO:0007669"/>
    <property type="project" value="TreeGrafter"/>
</dbReference>
<sequence length="1040" mass="115223">MAHSIDDLTTSCAEASSRNIPLQADLEKFSLLSKDDGSKLRRPVRPIDRQRMRPWLMELLDLGNVFGLRWTDRRLGIFQISWRHASRLGWNLETDGDVFERWAKHTGIYKEGDPPEPKRWKANFRCALHSLHDVIDLTVAVERRGRNACRTYRFLQSNEDKSTNRKRTSPRQTKEVPEYVQQKYLQEDVQMEIIDSCTEEEVVSHHEFKACRRDKVIVQKLDMKPEILVEDFCLHHDHDYAGPDRTHKTIFLRQGVGSIVLQKEIHSAPGSADEVESLLISNLDQLASAAMNSVGIESLQSQEVNEESACRKASEKPVVDMRELSLSTDSSIRELNVKYFSEQTHFVSDSAIYSNNFARKRKSSTVENECFAASIAESKAESGNVGNNKYSLRIFTNDGSASSPGTRQRTSSPKILFRRSKRSKVGSEKNVPDSSEPLMSSCLLLLEAATRLDNAEKTGTTSLQTGRQNLKTSPRFQCPEFSSIESEIRKDMSRLKTSTSELPKPFELQRRTRLSNCTEASKNVASFGILRTTLENTDRVTEYRGSVHTFETQPFSNNSCKPAVSSSEIKIVVKEAPFATGLFSGSRIEPKASLAFILDKQKRNKEDVLLSRVKLPAQKEKQSDGSCEPASVSGKGVSQTVPSVACNTSAGTSDTCKKPFVSSFNTHDICFSSSSGIKTYTVRSMPGSFGSLVVSPTPAVRNIKFTATSSHPTPVEVLPTYSQAEIVASSESSDLHFSGCQNFPAFETDNVMSSSCLLSESDCSSVSTESSTLIIQEKDLFTFKPGKDVVGDVAFNIEPASASSSVTHTDLPTEVTVSSEDLEDKESRRLLDAGTQELPGQTWQGYSHGQSTVLRPEFLAKVERKEELEDSCISVMKATGPLNDLCLFSGVNSETSERMKSLETEDVVCEAKPSSCKKVPLHTPAVHSYSFQPYQGRDCIRSEVISHDSSENSLHYSSNKSLQGHTSASASYETLGTSKNNDKPLYLTHSFSLSPAGTAVKVQSLAQLCKKYLANLFTALDNQASESDENDSVMNLPNVN</sequence>
<dbReference type="PANTHER" id="PTHR11949:SF17">
    <property type="entry name" value="IRF TRYPTOPHAN PENTAD REPEAT DOMAIN-CONTAINING PROTEIN"/>
    <property type="match status" value="1"/>
</dbReference>
<dbReference type="EMBL" id="CAJHNH020002354">
    <property type="protein sequence ID" value="CAG5126414.1"/>
    <property type="molecule type" value="Genomic_DNA"/>
</dbReference>
<gene>
    <name evidence="3" type="ORF">CUNI_LOCUS11972</name>
</gene>
<dbReference type="GO" id="GO:0000981">
    <property type="term" value="F:DNA-binding transcription factor activity, RNA polymerase II-specific"/>
    <property type="evidence" value="ECO:0007669"/>
    <property type="project" value="TreeGrafter"/>
</dbReference>